<organism evidence="1 2">
    <name type="scientific">Molorchus minor</name>
    <dbReference type="NCBI Taxonomy" id="1323400"/>
    <lineage>
        <taxon>Eukaryota</taxon>
        <taxon>Metazoa</taxon>
        <taxon>Ecdysozoa</taxon>
        <taxon>Arthropoda</taxon>
        <taxon>Hexapoda</taxon>
        <taxon>Insecta</taxon>
        <taxon>Pterygota</taxon>
        <taxon>Neoptera</taxon>
        <taxon>Endopterygota</taxon>
        <taxon>Coleoptera</taxon>
        <taxon>Polyphaga</taxon>
        <taxon>Cucujiformia</taxon>
        <taxon>Chrysomeloidea</taxon>
        <taxon>Cerambycidae</taxon>
        <taxon>Lamiinae</taxon>
        <taxon>Monochamini</taxon>
        <taxon>Molorchus</taxon>
    </lineage>
</organism>
<proteinExistence type="predicted"/>
<gene>
    <name evidence="1" type="ORF">NQ317_002530</name>
</gene>
<comment type="caution">
    <text evidence="1">The sequence shown here is derived from an EMBL/GenBank/DDBJ whole genome shotgun (WGS) entry which is preliminary data.</text>
</comment>
<protein>
    <submittedName>
        <fullName evidence="1">Uncharacterized protein</fullName>
    </submittedName>
</protein>
<dbReference type="EMBL" id="JAPWTJ010002349">
    <property type="protein sequence ID" value="KAJ8966520.1"/>
    <property type="molecule type" value="Genomic_DNA"/>
</dbReference>
<keyword evidence="2" id="KW-1185">Reference proteome</keyword>
<dbReference type="Proteomes" id="UP001162164">
    <property type="component" value="Unassembled WGS sequence"/>
</dbReference>
<evidence type="ECO:0000313" key="1">
    <source>
        <dbReference type="EMBL" id="KAJ8966520.1"/>
    </source>
</evidence>
<accession>A0ABQ9IV30</accession>
<sequence>MTSQLLLASTRRTINDVLNSNSHYVFHRGDVRENLENDTLDISKHLSKWATSHRTHSAINGALSSNKILQVYLSKKLRKLLKNTPGEPKKEQTQKL</sequence>
<reference evidence="1" key="1">
    <citation type="journal article" date="2023" name="Insect Mol. Biol.">
        <title>Genome sequencing provides insights into the evolution of gene families encoding plant cell wall-degrading enzymes in longhorned beetles.</title>
        <authorList>
            <person name="Shin N.R."/>
            <person name="Okamura Y."/>
            <person name="Kirsch R."/>
            <person name="Pauchet Y."/>
        </authorList>
    </citation>
    <scope>NUCLEOTIDE SEQUENCE</scope>
    <source>
        <strain evidence="1">MMC_N1</strain>
    </source>
</reference>
<evidence type="ECO:0000313" key="2">
    <source>
        <dbReference type="Proteomes" id="UP001162164"/>
    </source>
</evidence>
<name>A0ABQ9IV30_9CUCU</name>